<evidence type="ECO:0000259" key="7">
    <source>
        <dbReference type="SMART" id="SM01086"/>
    </source>
</evidence>
<feature type="domain" description="AAA+ ATPase" evidence="6">
    <location>
        <begin position="47"/>
        <end position="191"/>
    </location>
</feature>
<reference evidence="8" key="1">
    <citation type="submission" date="2023-04" db="EMBL/GenBank/DDBJ databases">
        <title>Complete genomes of S. dygalactiae subsp equisimilis isolates causing bacteremia in cancer patients.</title>
        <authorList>
            <person name="Anand S."/>
            <person name="Arias J."/>
            <person name="Delafuente J."/>
            <person name="Elgamal H."/>
            <person name="Prevost T."/>
            <person name="Liu X."/>
            <person name="Kalia A."/>
        </authorList>
    </citation>
    <scope>NUCLEOTIDE SEQUENCE</scope>
    <source>
        <strain evidence="8">UT_120444</strain>
    </source>
</reference>
<keyword evidence="4" id="KW-0143">Chaperone</keyword>
<accession>A0AB38Y0L6</accession>
<dbReference type="RefSeq" id="WP_065359168.1">
    <property type="nucleotide sequence ID" value="NZ_BLBO01000011.1"/>
</dbReference>
<dbReference type="InterPro" id="IPR019489">
    <property type="entry name" value="Clp_ATPase_C"/>
</dbReference>
<dbReference type="Pfam" id="PF17871">
    <property type="entry name" value="AAA_lid_9"/>
    <property type="match status" value="1"/>
</dbReference>
<dbReference type="SMART" id="SM00382">
    <property type="entry name" value="AAA"/>
    <property type="match status" value="2"/>
</dbReference>
<gene>
    <name evidence="8" type="ORF">OPT59_10105</name>
</gene>
<dbReference type="SUPFAM" id="SSF52540">
    <property type="entry name" value="P-loop containing nucleoside triphosphate hydrolases"/>
    <property type="match status" value="2"/>
</dbReference>
<sequence>MTVTRTPFLDRYTTNETQKIAKSAHFYPVYGRDKEIEALIVSLLRRSKNNPVLVGEAGVGKTAIVEGLCQAILKGNVPKELKSVNVRSLELASLMGQDEGFIPSFKAILQEAMATKGENLLFIDEFHTVVGTGGSERSALDAGNLLKPALARGDIQLIGATTLDEFHEYIETDRALERRMQPIMVEEPTQEEAIQILEAAKGDYERHHQLTITREAIRQAVTLSVRYIPSRFLPDKAFDIIDEAGAMEARRGQSCVTETSVAIVFQETLGIPMTTLLKEERKSLLELEEKLKERVKGQEGAIEMVVDSLLIAQAGLQDLSKPLGSFLFLGTTGVGKTELAKALAQALFGDEGAMIRFDMSEYAQEGDAKKWIGDAQKRTKGQLTEKVKNKPYAVVLFDEIEKGAPEMYDLLLQVLDDGRLTDSSGRLVSFKHTVIIMTTNLGAPKIIKQTELKGPIDGLNERDAKQFLASMMGELQSDFRPEFLNRIEGMVVFNLLDQAIIREIAQKNLDHLNQTLKARGFNLIYDDQLVDYLAELGTDIKNGARPLERFMKKHLLAPIAKAILPLKQEGYDLLISIEGESPSPNHRFDKRTIKVLMNPKKDS</sequence>
<dbReference type="EMBL" id="CP125360">
    <property type="protein sequence ID" value="WHM78971.1"/>
    <property type="molecule type" value="Genomic_DNA"/>
</dbReference>
<keyword evidence="3 8" id="KW-0067">ATP-binding</keyword>
<comment type="function">
    <text evidence="5">Part of a stress-induced multi-chaperone system, it is involved in the recovery of the cell from heat-induced damage, in cooperation with DnaK, DnaJ and GrpE. Acts before DnaK, in the processing of protein aggregates. Protein binding stimulates the ATPase activity; ATP hydrolysis unfolds the denatured protein aggregates, which probably helps expose new hydrophobic binding sites on the surface of ClpB-bound aggregates, contributing to the solubilization and refolding of denatured protein aggregates by DnaK.</text>
</comment>
<dbReference type="GO" id="GO:0005737">
    <property type="term" value="C:cytoplasm"/>
    <property type="evidence" value="ECO:0007669"/>
    <property type="project" value="TreeGrafter"/>
</dbReference>
<keyword evidence="8" id="KW-0645">Protease</keyword>
<evidence type="ECO:0000259" key="6">
    <source>
        <dbReference type="SMART" id="SM00382"/>
    </source>
</evidence>
<dbReference type="Pfam" id="PF10431">
    <property type="entry name" value="ClpB_D2-small"/>
    <property type="match status" value="1"/>
</dbReference>
<evidence type="ECO:0000256" key="3">
    <source>
        <dbReference type="ARBA" id="ARBA00022840"/>
    </source>
</evidence>
<dbReference type="InterPro" id="IPR003593">
    <property type="entry name" value="AAA+_ATPase"/>
</dbReference>
<evidence type="ECO:0000256" key="1">
    <source>
        <dbReference type="ARBA" id="ARBA00022737"/>
    </source>
</evidence>
<dbReference type="GO" id="GO:0005524">
    <property type="term" value="F:ATP binding"/>
    <property type="evidence" value="ECO:0007669"/>
    <property type="project" value="UniProtKB-KW"/>
</dbReference>
<dbReference type="Proteomes" id="UP001237475">
    <property type="component" value="Chromosome"/>
</dbReference>
<dbReference type="PRINTS" id="PR00300">
    <property type="entry name" value="CLPPROTEASEA"/>
</dbReference>
<proteinExistence type="predicted"/>
<dbReference type="InterPro" id="IPR050130">
    <property type="entry name" value="ClpA_ClpB"/>
</dbReference>
<dbReference type="InterPro" id="IPR041546">
    <property type="entry name" value="ClpA/ClpB_AAA_lid"/>
</dbReference>
<name>A0AB38Y0L6_STREQ</name>
<dbReference type="GO" id="GO:0016887">
    <property type="term" value="F:ATP hydrolysis activity"/>
    <property type="evidence" value="ECO:0007669"/>
    <property type="project" value="InterPro"/>
</dbReference>
<evidence type="ECO:0000256" key="5">
    <source>
        <dbReference type="ARBA" id="ARBA00025613"/>
    </source>
</evidence>
<dbReference type="GO" id="GO:0008233">
    <property type="term" value="F:peptidase activity"/>
    <property type="evidence" value="ECO:0007669"/>
    <property type="project" value="UniProtKB-KW"/>
</dbReference>
<dbReference type="InterPro" id="IPR018368">
    <property type="entry name" value="ClpA/B_CS1"/>
</dbReference>
<organism evidence="8 9">
    <name type="scientific">Streptococcus dysgalactiae subsp. equisimilis</name>
    <name type="common">Streptococcus equisimilis</name>
    <dbReference type="NCBI Taxonomy" id="119602"/>
    <lineage>
        <taxon>Bacteria</taxon>
        <taxon>Bacillati</taxon>
        <taxon>Bacillota</taxon>
        <taxon>Bacilli</taxon>
        <taxon>Lactobacillales</taxon>
        <taxon>Streptococcaceae</taxon>
        <taxon>Streptococcus</taxon>
    </lineage>
</organism>
<dbReference type="CDD" id="cd19499">
    <property type="entry name" value="RecA-like_ClpB_Hsp104-like"/>
    <property type="match status" value="1"/>
</dbReference>
<evidence type="ECO:0000313" key="8">
    <source>
        <dbReference type="EMBL" id="WHM78971.1"/>
    </source>
</evidence>
<dbReference type="Gene3D" id="3.40.50.300">
    <property type="entry name" value="P-loop containing nucleotide triphosphate hydrolases"/>
    <property type="match status" value="2"/>
</dbReference>
<dbReference type="PROSITE" id="PS00870">
    <property type="entry name" value="CLPAB_1"/>
    <property type="match status" value="1"/>
</dbReference>
<dbReference type="InterPro" id="IPR027417">
    <property type="entry name" value="P-loop_NTPase"/>
</dbReference>
<protein>
    <submittedName>
        <fullName evidence="8">ATP-dependent Clp protease ATP-binding subunit</fullName>
    </submittedName>
</protein>
<dbReference type="AlphaFoldDB" id="A0AB38Y0L6"/>
<dbReference type="CDD" id="cd00009">
    <property type="entry name" value="AAA"/>
    <property type="match status" value="1"/>
</dbReference>
<feature type="domain" description="Clp ATPase C-terminal" evidence="7">
    <location>
        <begin position="496"/>
        <end position="584"/>
    </location>
</feature>
<dbReference type="InterPro" id="IPR001270">
    <property type="entry name" value="ClpA/B"/>
</dbReference>
<keyword evidence="2" id="KW-0547">Nucleotide-binding</keyword>
<dbReference type="SMART" id="SM01086">
    <property type="entry name" value="ClpB_D2-small"/>
    <property type="match status" value="1"/>
</dbReference>
<dbReference type="PANTHER" id="PTHR11638">
    <property type="entry name" value="ATP-DEPENDENT CLP PROTEASE"/>
    <property type="match status" value="1"/>
</dbReference>
<dbReference type="GO" id="GO:0034605">
    <property type="term" value="P:cellular response to heat"/>
    <property type="evidence" value="ECO:0007669"/>
    <property type="project" value="TreeGrafter"/>
</dbReference>
<dbReference type="Gene3D" id="1.10.8.60">
    <property type="match status" value="2"/>
</dbReference>
<evidence type="ECO:0000256" key="4">
    <source>
        <dbReference type="ARBA" id="ARBA00023186"/>
    </source>
</evidence>
<dbReference type="InterPro" id="IPR003959">
    <property type="entry name" value="ATPase_AAA_core"/>
</dbReference>
<dbReference type="PANTHER" id="PTHR11638:SF18">
    <property type="entry name" value="HEAT SHOCK PROTEIN 104"/>
    <property type="match status" value="1"/>
</dbReference>
<dbReference type="GO" id="GO:0006508">
    <property type="term" value="P:proteolysis"/>
    <property type="evidence" value="ECO:0007669"/>
    <property type="project" value="UniProtKB-KW"/>
</dbReference>
<dbReference type="Pfam" id="PF00004">
    <property type="entry name" value="AAA"/>
    <property type="match status" value="1"/>
</dbReference>
<feature type="domain" description="AAA+ ATPase" evidence="6">
    <location>
        <begin position="322"/>
        <end position="478"/>
    </location>
</feature>
<keyword evidence="8" id="KW-0378">Hydrolase</keyword>
<evidence type="ECO:0000256" key="2">
    <source>
        <dbReference type="ARBA" id="ARBA00022741"/>
    </source>
</evidence>
<dbReference type="Pfam" id="PF07724">
    <property type="entry name" value="AAA_2"/>
    <property type="match status" value="1"/>
</dbReference>
<keyword evidence="1" id="KW-0677">Repeat</keyword>
<evidence type="ECO:0000313" key="9">
    <source>
        <dbReference type="Proteomes" id="UP001237475"/>
    </source>
</evidence>